<feature type="transmembrane region" description="Helical" evidence="2">
    <location>
        <begin position="182"/>
        <end position="202"/>
    </location>
</feature>
<sequence length="205" mass="23884">MISMCISRPSTIVNRHSLPTVRSTYHIDCCHPTRVCFSISLVILYCLKKNTMIKMHLHRKNFDFCRICLLEPKSNTHLTFVHILTSAIRDLPLKQHLKDLLGIEISSNDSKPKKICEKCFIKVADLYEMKRNAAESEKAINYIISKKFKTANKKSFNNTNLKSTLTDETKLLPVKKNITNNLFYICILIVFFVFCFVYLNIFHFI</sequence>
<keyword evidence="2" id="KW-0812">Transmembrane</keyword>
<dbReference type="Pfam" id="PF07776">
    <property type="entry name" value="zf-AD"/>
    <property type="match status" value="1"/>
</dbReference>
<dbReference type="PROSITE" id="PS51915">
    <property type="entry name" value="ZAD"/>
    <property type="match status" value="1"/>
</dbReference>
<evidence type="ECO:0000313" key="4">
    <source>
        <dbReference type="EMBL" id="MBY23757.1"/>
    </source>
</evidence>
<dbReference type="GO" id="GO:0005634">
    <property type="term" value="C:nucleus"/>
    <property type="evidence" value="ECO:0007669"/>
    <property type="project" value="InterPro"/>
</dbReference>
<keyword evidence="2" id="KW-1133">Transmembrane helix</keyword>
<gene>
    <name evidence="4" type="ORF">g.4279</name>
</gene>
<feature type="binding site" evidence="1">
    <location>
        <position position="116"/>
    </location>
    <ligand>
        <name>Zn(2+)</name>
        <dbReference type="ChEBI" id="CHEBI:29105"/>
    </ligand>
</feature>
<reference evidence="4" key="1">
    <citation type="submission" date="2018-04" db="EMBL/GenBank/DDBJ databases">
        <title>Transcriptome of Schizaphis graminum biotype I.</title>
        <authorList>
            <person name="Scully E.D."/>
            <person name="Geib S.M."/>
            <person name="Palmer N.A."/>
            <person name="Koch K."/>
            <person name="Bradshaw J."/>
            <person name="Heng-Moss T."/>
            <person name="Sarath G."/>
        </authorList>
    </citation>
    <scope>NUCLEOTIDE SEQUENCE</scope>
</reference>
<evidence type="ECO:0000259" key="3">
    <source>
        <dbReference type="PROSITE" id="PS51915"/>
    </source>
</evidence>
<proteinExistence type="predicted"/>
<accession>A0A2S2P2R9</accession>
<dbReference type="Gene3D" id="3.40.1800.20">
    <property type="match status" value="1"/>
</dbReference>
<feature type="binding site" evidence="1">
    <location>
        <position position="68"/>
    </location>
    <ligand>
        <name>Zn(2+)</name>
        <dbReference type="ChEBI" id="CHEBI:29105"/>
    </ligand>
</feature>
<name>A0A2S2P2R9_SCHGA</name>
<evidence type="ECO:0000256" key="1">
    <source>
        <dbReference type="PROSITE-ProRule" id="PRU01263"/>
    </source>
</evidence>
<feature type="domain" description="ZAD" evidence="3">
    <location>
        <begin position="63"/>
        <end position="143"/>
    </location>
</feature>
<keyword evidence="1" id="KW-0862">Zinc</keyword>
<feature type="binding site" evidence="1">
    <location>
        <position position="119"/>
    </location>
    <ligand>
        <name>Zn(2+)</name>
        <dbReference type="ChEBI" id="CHEBI:29105"/>
    </ligand>
</feature>
<protein>
    <recommendedName>
        <fullName evidence="3">ZAD domain-containing protein</fullName>
    </recommendedName>
</protein>
<dbReference type="SMART" id="SM00868">
    <property type="entry name" value="zf-AD"/>
    <property type="match status" value="1"/>
</dbReference>
<keyword evidence="1" id="KW-0863">Zinc-finger</keyword>
<feature type="binding site" evidence="1">
    <location>
        <position position="65"/>
    </location>
    <ligand>
        <name>Zn(2+)</name>
        <dbReference type="ChEBI" id="CHEBI:29105"/>
    </ligand>
</feature>
<dbReference type="InterPro" id="IPR012934">
    <property type="entry name" value="Znf_AD"/>
</dbReference>
<evidence type="ECO:0000256" key="2">
    <source>
        <dbReference type="SAM" id="Phobius"/>
    </source>
</evidence>
<organism evidence="4">
    <name type="scientific">Schizaphis graminum</name>
    <name type="common">Green bug aphid</name>
    <dbReference type="NCBI Taxonomy" id="13262"/>
    <lineage>
        <taxon>Eukaryota</taxon>
        <taxon>Metazoa</taxon>
        <taxon>Ecdysozoa</taxon>
        <taxon>Arthropoda</taxon>
        <taxon>Hexapoda</taxon>
        <taxon>Insecta</taxon>
        <taxon>Pterygota</taxon>
        <taxon>Neoptera</taxon>
        <taxon>Paraneoptera</taxon>
        <taxon>Hemiptera</taxon>
        <taxon>Sternorrhyncha</taxon>
        <taxon>Aphidomorpha</taxon>
        <taxon>Aphidoidea</taxon>
        <taxon>Aphididae</taxon>
        <taxon>Aphidini</taxon>
        <taxon>Schizaphis</taxon>
    </lineage>
</organism>
<keyword evidence="2" id="KW-0472">Membrane</keyword>
<dbReference type="SUPFAM" id="SSF57716">
    <property type="entry name" value="Glucocorticoid receptor-like (DNA-binding domain)"/>
    <property type="match status" value="1"/>
</dbReference>
<dbReference type="AlphaFoldDB" id="A0A2S2P2R9"/>
<dbReference type="EMBL" id="GGMR01011138">
    <property type="protein sequence ID" value="MBY23757.1"/>
    <property type="molecule type" value="Transcribed_RNA"/>
</dbReference>
<dbReference type="GO" id="GO:0008270">
    <property type="term" value="F:zinc ion binding"/>
    <property type="evidence" value="ECO:0007669"/>
    <property type="project" value="UniProtKB-UniRule"/>
</dbReference>
<keyword evidence="1" id="KW-0479">Metal-binding</keyword>